<dbReference type="GO" id="GO:0006950">
    <property type="term" value="P:response to stress"/>
    <property type="evidence" value="ECO:0007669"/>
    <property type="project" value="TreeGrafter"/>
</dbReference>
<dbReference type="Pfam" id="PF00847">
    <property type="entry name" value="AP2"/>
    <property type="match status" value="1"/>
</dbReference>
<evidence type="ECO:0000256" key="4">
    <source>
        <dbReference type="ARBA" id="ARBA00023125"/>
    </source>
</evidence>
<comment type="subcellular location">
    <subcellularLocation>
        <location evidence="1">Nucleus</location>
    </subcellularLocation>
</comment>
<evidence type="ECO:0000313" key="13">
    <source>
        <dbReference type="RefSeq" id="XP_030520912.1"/>
    </source>
</evidence>
<sequence>MDSSASSIDQISKSAAEILAKWKQYNDKISSCIQNSDSPSGSSPKSATPPQPPPPPPPAAVAVAVPVQVPTRRVHAKGSKKGCMKGKGGPENLRCNYRGVRQRTWGKWVAEIREPSRGSRLWLGTFPTALEAALAYDKAASAMYGSFARLNFPLGLSSKDSSNNSSSSTTVAAPEKDASTLNEPLSADLHLGSFSMVLVDERPKKHSKASTSLSPGARSSPLKESESLEFELSLRSGNGISSPQHNTEVDLKQEPAENILLDLSKSVICVEEVSDKTTVEKAEGSAESSTTSDTTFDSSKSVDMIATSSTVTLSESKDLKTWLSKMRQLINGKPVEVSAEAELASLIKSNDEEAQKARTVFESLKSMDFKSLSDPDFSERLEQAISALLSDKSDTPHGCSALYRISKQISFLCSDFKRAQTDILEVTEMFLMKDSLKAELDEKTVHFERLQKIDTGCDKKIESLEAKISKLQAQLKKEKEAKVENSFEIKRLYKETEEKGELFRQYFEEEAKWRLKKRKAERDVERVEKDWEELKKEFLLF</sequence>
<dbReference type="InterPro" id="IPR001471">
    <property type="entry name" value="AP2/ERF_dom"/>
</dbReference>
<name>A0A8B8NEM4_9MYRT</name>
<feature type="region of interest" description="Disordered" evidence="10">
    <location>
        <begin position="276"/>
        <end position="297"/>
    </location>
</feature>
<evidence type="ECO:0000256" key="3">
    <source>
        <dbReference type="ARBA" id="ARBA00023016"/>
    </source>
</evidence>
<dbReference type="KEGG" id="rarg:115734316"/>
<dbReference type="PANTHER" id="PTHR31241">
    <property type="entry name" value="DEHYDRATION-RESPONSIVE ELEMENT-BINDING PROTEIN 2C"/>
    <property type="match status" value="1"/>
</dbReference>
<dbReference type="FunFam" id="3.30.730.10:FF:000001">
    <property type="entry name" value="Ethylene-responsive transcription factor 2"/>
    <property type="match status" value="1"/>
</dbReference>
<feature type="domain" description="AP2/ERF" evidence="11">
    <location>
        <begin position="96"/>
        <end position="153"/>
    </location>
</feature>
<feature type="region of interest" description="Disordered" evidence="10">
    <location>
        <begin position="205"/>
        <end position="228"/>
    </location>
</feature>
<dbReference type="GO" id="GO:0045893">
    <property type="term" value="P:positive regulation of DNA-templated transcription"/>
    <property type="evidence" value="ECO:0007669"/>
    <property type="project" value="TreeGrafter"/>
</dbReference>
<keyword evidence="2" id="KW-0805">Transcription regulation</keyword>
<keyword evidence="5" id="KW-0010">Activator</keyword>
<evidence type="ECO:0000256" key="10">
    <source>
        <dbReference type="SAM" id="MobiDB-lite"/>
    </source>
</evidence>
<dbReference type="Proteomes" id="UP000827889">
    <property type="component" value="Chromosome 6"/>
</dbReference>
<evidence type="ECO:0000259" key="11">
    <source>
        <dbReference type="PROSITE" id="PS51032"/>
    </source>
</evidence>
<evidence type="ECO:0000256" key="5">
    <source>
        <dbReference type="ARBA" id="ARBA00023159"/>
    </source>
</evidence>
<feature type="compositionally biased region" description="Low complexity" evidence="10">
    <location>
        <begin position="285"/>
        <end position="297"/>
    </location>
</feature>
<evidence type="ECO:0000256" key="8">
    <source>
        <dbReference type="ARBA" id="ARBA00024343"/>
    </source>
</evidence>
<dbReference type="InterPro" id="IPR036955">
    <property type="entry name" value="AP2/ERF_dom_sf"/>
</dbReference>
<dbReference type="SUPFAM" id="SSF54171">
    <property type="entry name" value="DNA-binding domain"/>
    <property type="match status" value="1"/>
</dbReference>
<dbReference type="PROSITE" id="PS51032">
    <property type="entry name" value="AP2_ERF"/>
    <property type="match status" value="1"/>
</dbReference>
<feature type="region of interest" description="Disordered" evidence="10">
    <location>
        <begin position="158"/>
        <end position="178"/>
    </location>
</feature>
<accession>A0A8B8NEM4</accession>
<dbReference type="Gene3D" id="3.30.730.10">
    <property type="entry name" value="AP2/ERF domain"/>
    <property type="match status" value="1"/>
</dbReference>
<gene>
    <name evidence="13" type="primary">LOC115734316</name>
</gene>
<dbReference type="CDD" id="cd00018">
    <property type="entry name" value="AP2"/>
    <property type="match status" value="1"/>
</dbReference>
<keyword evidence="12" id="KW-1185">Reference proteome</keyword>
<evidence type="ECO:0000256" key="7">
    <source>
        <dbReference type="ARBA" id="ARBA00023242"/>
    </source>
</evidence>
<evidence type="ECO:0000256" key="6">
    <source>
        <dbReference type="ARBA" id="ARBA00023163"/>
    </source>
</evidence>
<dbReference type="InterPro" id="IPR016177">
    <property type="entry name" value="DNA-bd_dom_sf"/>
</dbReference>
<keyword evidence="4" id="KW-0238">DNA-binding</keyword>
<feature type="compositionally biased region" description="Low complexity" evidence="10">
    <location>
        <begin position="36"/>
        <end position="46"/>
    </location>
</feature>
<keyword evidence="7" id="KW-0539">Nucleus</keyword>
<dbReference type="GO" id="GO:0003700">
    <property type="term" value="F:DNA-binding transcription factor activity"/>
    <property type="evidence" value="ECO:0007669"/>
    <property type="project" value="InterPro"/>
</dbReference>
<keyword evidence="9" id="KW-0175">Coiled coil</keyword>
<feature type="compositionally biased region" description="Pro residues" evidence="10">
    <location>
        <begin position="47"/>
        <end position="59"/>
    </location>
</feature>
<organism evidence="12 13">
    <name type="scientific">Rhodamnia argentea</name>
    <dbReference type="NCBI Taxonomy" id="178133"/>
    <lineage>
        <taxon>Eukaryota</taxon>
        <taxon>Viridiplantae</taxon>
        <taxon>Streptophyta</taxon>
        <taxon>Embryophyta</taxon>
        <taxon>Tracheophyta</taxon>
        <taxon>Spermatophyta</taxon>
        <taxon>Magnoliopsida</taxon>
        <taxon>eudicotyledons</taxon>
        <taxon>Gunneridae</taxon>
        <taxon>Pentapetalae</taxon>
        <taxon>rosids</taxon>
        <taxon>malvids</taxon>
        <taxon>Myrtales</taxon>
        <taxon>Myrtaceae</taxon>
        <taxon>Myrtoideae</taxon>
        <taxon>Myrteae</taxon>
        <taxon>Australasian group</taxon>
        <taxon>Rhodamnia</taxon>
    </lineage>
</organism>
<dbReference type="PRINTS" id="PR00367">
    <property type="entry name" value="ETHRSPELEMNT"/>
</dbReference>
<dbReference type="GO" id="GO:0000976">
    <property type="term" value="F:transcription cis-regulatory region binding"/>
    <property type="evidence" value="ECO:0007669"/>
    <property type="project" value="TreeGrafter"/>
</dbReference>
<feature type="coiled-coil region" evidence="9">
    <location>
        <begin position="510"/>
        <end position="537"/>
    </location>
</feature>
<keyword evidence="3" id="KW-0346">Stress response</keyword>
<dbReference type="SMART" id="SM00380">
    <property type="entry name" value="AP2"/>
    <property type="match status" value="1"/>
</dbReference>
<feature type="region of interest" description="Disordered" evidence="10">
    <location>
        <begin position="30"/>
        <end position="59"/>
    </location>
</feature>
<dbReference type="AlphaFoldDB" id="A0A8B8NEM4"/>
<dbReference type="RefSeq" id="XP_030520912.1">
    <property type="nucleotide sequence ID" value="XM_030665052.2"/>
</dbReference>
<evidence type="ECO:0000256" key="1">
    <source>
        <dbReference type="ARBA" id="ARBA00004123"/>
    </source>
</evidence>
<dbReference type="PANTHER" id="PTHR31241:SF62">
    <property type="entry name" value="DEHYDRATION-RESPONSIVE ELEMENT-BINDING PROTEIN 2D"/>
    <property type="match status" value="1"/>
</dbReference>
<proteinExistence type="inferred from homology"/>
<dbReference type="OrthoDB" id="1693898at2759"/>
<evidence type="ECO:0000256" key="9">
    <source>
        <dbReference type="SAM" id="Coils"/>
    </source>
</evidence>
<protein>
    <submittedName>
        <fullName evidence="13">Eukaryotic translation initiation factor 3 subunit A-like</fullName>
    </submittedName>
</protein>
<dbReference type="GeneID" id="115734316"/>
<comment type="similarity">
    <text evidence="8">Belongs to the AP2/ERF transcription factor family. ERF subfamily.</text>
</comment>
<evidence type="ECO:0000313" key="12">
    <source>
        <dbReference type="Proteomes" id="UP000827889"/>
    </source>
</evidence>
<reference evidence="13" key="1">
    <citation type="submission" date="2025-08" db="UniProtKB">
        <authorList>
            <consortium name="RefSeq"/>
        </authorList>
    </citation>
    <scope>IDENTIFICATION</scope>
    <source>
        <tissue evidence="13">Leaf</tissue>
    </source>
</reference>
<dbReference type="GO" id="GO:0005634">
    <property type="term" value="C:nucleus"/>
    <property type="evidence" value="ECO:0007669"/>
    <property type="project" value="UniProtKB-SubCell"/>
</dbReference>
<feature type="compositionally biased region" description="Low complexity" evidence="10">
    <location>
        <begin position="158"/>
        <end position="168"/>
    </location>
</feature>
<keyword evidence="6" id="KW-0804">Transcription</keyword>
<evidence type="ECO:0000256" key="2">
    <source>
        <dbReference type="ARBA" id="ARBA00023015"/>
    </source>
</evidence>